<protein>
    <submittedName>
        <fullName evidence="2">Thiazole biosynthesis adenylyltransferase ThiF</fullName>
    </submittedName>
</protein>
<name>A0ABV7A5K1_9BACI</name>
<accession>A0ABV7A5K1</accession>
<sequence length="338" mass="37747">MNDRYSRQILFSPIGQEGQDQLKEKHVLLIGAGALGTSNAEILVRAGVGKVTIADRDYVEWSNLQRQQLYTEEDAANEIPKAVAAKKRLESINREVDIEAEILDVTPVEMSRLIDGVDLIIDATDNFDIRMIINDTAQKYGIPWIYGAVVGSYGLSYTIIPEESPCLHCLMKRVPMDGATCDTVGIISPVVQLVVSHQSAEALKILTGNREALRKKLISFDIWSNQQSAMDVAALKDDSCLSCGQAPTFPFLDYESQTKTAVLCGRDTVQIRPVSREKRNLQEVAANLSKMAEVKHNEFLLSFKKDPYRFVMFQDGRVLVHGTNDAQHAKTLYHRYLG</sequence>
<dbReference type="Pfam" id="PF00899">
    <property type="entry name" value="ThiF"/>
    <property type="match status" value="1"/>
</dbReference>
<dbReference type="GO" id="GO:0016779">
    <property type="term" value="F:nucleotidyltransferase activity"/>
    <property type="evidence" value="ECO:0007669"/>
    <property type="project" value="UniProtKB-KW"/>
</dbReference>
<organism evidence="2 3">
    <name type="scientific">Virgibacillus sediminis</name>
    <dbReference type="NCBI Taxonomy" id="202260"/>
    <lineage>
        <taxon>Bacteria</taxon>
        <taxon>Bacillati</taxon>
        <taxon>Bacillota</taxon>
        <taxon>Bacilli</taxon>
        <taxon>Bacillales</taxon>
        <taxon>Bacillaceae</taxon>
        <taxon>Virgibacillus</taxon>
    </lineage>
</organism>
<keyword evidence="3" id="KW-1185">Reference proteome</keyword>
<feature type="domain" description="THIF-type NAD/FAD binding fold" evidence="1">
    <location>
        <begin position="5"/>
        <end position="240"/>
    </location>
</feature>
<dbReference type="Gene3D" id="3.40.50.720">
    <property type="entry name" value="NAD(P)-binding Rossmann-like Domain"/>
    <property type="match status" value="1"/>
</dbReference>
<evidence type="ECO:0000259" key="1">
    <source>
        <dbReference type="Pfam" id="PF00899"/>
    </source>
</evidence>
<gene>
    <name evidence="2" type="ORF">ACFODW_08415</name>
</gene>
<dbReference type="SUPFAM" id="SSF69572">
    <property type="entry name" value="Activating enzymes of the ubiquitin-like proteins"/>
    <property type="match status" value="1"/>
</dbReference>
<dbReference type="PANTHER" id="PTHR10953:SF102">
    <property type="entry name" value="ADENYLYLTRANSFERASE AND SULFURTRANSFERASE MOCS3"/>
    <property type="match status" value="1"/>
</dbReference>
<dbReference type="CDD" id="cd00757">
    <property type="entry name" value="ThiF_MoeB_HesA_family"/>
    <property type="match status" value="1"/>
</dbReference>
<dbReference type="NCBIfam" id="NF009123">
    <property type="entry name" value="PRK12475.1"/>
    <property type="match status" value="1"/>
</dbReference>
<evidence type="ECO:0000313" key="2">
    <source>
        <dbReference type="EMBL" id="MFC2948361.1"/>
    </source>
</evidence>
<keyword evidence="2" id="KW-0548">Nucleotidyltransferase</keyword>
<dbReference type="Proteomes" id="UP001595387">
    <property type="component" value="Unassembled WGS sequence"/>
</dbReference>
<dbReference type="InterPro" id="IPR000594">
    <property type="entry name" value="ThiF_NAD_FAD-bd"/>
</dbReference>
<comment type="caution">
    <text evidence="2">The sequence shown here is derived from an EMBL/GenBank/DDBJ whole genome shotgun (WGS) entry which is preliminary data.</text>
</comment>
<dbReference type="PANTHER" id="PTHR10953">
    <property type="entry name" value="UBIQUITIN-ACTIVATING ENZYME E1"/>
    <property type="match status" value="1"/>
</dbReference>
<keyword evidence="2" id="KW-0808">Transferase</keyword>
<dbReference type="RefSeq" id="WP_390305246.1">
    <property type="nucleotide sequence ID" value="NZ_JBHRRZ010000015.1"/>
</dbReference>
<dbReference type="EMBL" id="JBHRRZ010000015">
    <property type="protein sequence ID" value="MFC2948361.1"/>
    <property type="molecule type" value="Genomic_DNA"/>
</dbReference>
<dbReference type="InterPro" id="IPR035985">
    <property type="entry name" value="Ubiquitin-activating_enz"/>
</dbReference>
<evidence type="ECO:0000313" key="3">
    <source>
        <dbReference type="Proteomes" id="UP001595387"/>
    </source>
</evidence>
<proteinExistence type="predicted"/>
<reference evidence="3" key="1">
    <citation type="journal article" date="2019" name="Int. J. Syst. Evol. Microbiol.">
        <title>The Global Catalogue of Microorganisms (GCM) 10K type strain sequencing project: providing services to taxonomists for standard genome sequencing and annotation.</title>
        <authorList>
            <consortium name="The Broad Institute Genomics Platform"/>
            <consortium name="The Broad Institute Genome Sequencing Center for Infectious Disease"/>
            <person name="Wu L."/>
            <person name="Ma J."/>
        </authorList>
    </citation>
    <scope>NUCLEOTIDE SEQUENCE [LARGE SCALE GENOMIC DNA]</scope>
    <source>
        <strain evidence="3">KCTC 13193</strain>
    </source>
</reference>
<dbReference type="InterPro" id="IPR045886">
    <property type="entry name" value="ThiF/MoeB/HesA"/>
</dbReference>